<sequence length="111" mass="11141">MIPAPADVDTAPASTTGRAARVALVLLVTAGVVAVWLLGRAITEDGGDLHLSGGYVLVGGLDPVLTPGVLLALLFAVAGVLWGRRSPDGCPGRGCWPEAPAAPPAGPSPWR</sequence>
<keyword evidence="2" id="KW-0812">Transmembrane</keyword>
<keyword evidence="4" id="KW-1185">Reference proteome</keyword>
<evidence type="ECO:0000313" key="4">
    <source>
        <dbReference type="Proteomes" id="UP001324287"/>
    </source>
</evidence>
<accession>A0ABZ1B4T1</accession>
<evidence type="ECO:0000256" key="1">
    <source>
        <dbReference type="SAM" id="MobiDB-lite"/>
    </source>
</evidence>
<feature type="compositionally biased region" description="Pro residues" evidence="1">
    <location>
        <begin position="100"/>
        <end position="111"/>
    </location>
</feature>
<feature type="transmembrane region" description="Helical" evidence="2">
    <location>
        <begin position="63"/>
        <end position="83"/>
    </location>
</feature>
<dbReference type="Proteomes" id="UP001324287">
    <property type="component" value="Chromosome"/>
</dbReference>
<feature type="region of interest" description="Disordered" evidence="1">
    <location>
        <begin position="91"/>
        <end position="111"/>
    </location>
</feature>
<name>A0ABZ1B4T1_9ACTN</name>
<dbReference type="RefSeq" id="WP_324277137.1">
    <property type="nucleotide sequence ID" value="NZ_CP141261.1"/>
</dbReference>
<evidence type="ECO:0000313" key="3">
    <source>
        <dbReference type="EMBL" id="WRL65820.1"/>
    </source>
</evidence>
<proteinExistence type="predicted"/>
<feature type="transmembrane region" description="Helical" evidence="2">
    <location>
        <begin position="22"/>
        <end position="43"/>
    </location>
</feature>
<keyword evidence="2" id="KW-0472">Membrane</keyword>
<organism evidence="3 4">
    <name type="scientific">Blastococcus brunescens</name>
    <dbReference type="NCBI Taxonomy" id="1564165"/>
    <lineage>
        <taxon>Bacteria</taxon>
        <taxon>Bacillati</taxon>
        <taxon>Actinomycetota</taxon>
        <taxon>Actinomycetes</taxon>
        <taxon>Geodermatophilales</taxon>
        <taxon>Geodermatophilaceae</taxon>
        <taxon>Blastococcus</taxon>
    </lineage>
</organism>
<evidence type="ECO:0008006" key="5">
    <source>
        <dbReference type="Google" id="ProtNLM"/>
    </source>
</evidence>
<protein>
    <recommendedName>
        <fullName evidence="5">Integral membrane protein</fullName>
    </recommendedName>
</protein>
<gene>
    <name evidence="3" type="ORF">U6N30_09770</name>
</gene>
<keyword evidence="2" id="KW-1133">Transmembrane helix</keyword>
<reference evidence="3 4" key="1">
    <citation type="submission" date="2023-12" db="EMBL/GenBank/DDBJ databases">
        <title>Blastococcus brunescens sp. nov., an actonobacterium isolated from sandstone collected in sahara desert.</title>
        <authorList>
            <person name="Gtari M."/>
            <person name="Ghodhbane F."/>
        </authorList>
    </citation>
    <scope>NUCLEOTIDE SEQUENCE [LARGE SCALE GENOMIC DNA]</scope>
    <source>
        <strain evidence="3 4">BMG 8361</strain>
    </source>
</reference>
<evidence type="ECO:0000256" key="2">
    <source>
        <dbReference type="SAM" id="Phobius"/>
    </source>
</evidence>
<dbReference type="EMBL" id="CP141261">
    <property type="protein sequence ID" value="WRL65820.1"/>
    <property type="molecule type" value="Genomic_DNA"/>
</dbReference>